<reference evidence="2 3" key="1">
    <citation type="submission" date="2020-08" db="EMBL/GenBank/DDBJ databases">
        <title>Sequencing the genomes of 1000 actinobacteria strains.</title>
        <authorList>
            <person name="Klenk H.-P."/>
        </authorList>
    </citation>
    <scope>NUCLEOTIDE SEQUENCE [LARGE SCALE GENOMIC DNA]</scope>
    <source>
        <strain evidence="2 3">DSM 44230</strain>
    </source>
</reference>
<feature type="transmembrane region" description="Helical" evidence="1">
    <location>
        <begin position="144"/>
        <end position="164"/>
    </location>
</feature>
<gene>
    <name evidence="2" type="ORF">HNR67_004911</name>
</gene>
<comment type="caution">
    <text evidence="2">The sequence shown here is derived from an EMBL/GenBank/DDBJ whole genome shotgun (WGS) entry which is preliminary data.</text>
</comment>
<evidence type="ECO:0000313" key="3">
    <source>
        <dbReference type="Proteomes" id="UP000533598"/>
    </source>
</evidence>
<evidence type="ECO:0000313" key="2">
    <source>
        <dbReference type="EMBL" id="MBB4678793.1"/>
    </source>
</evidence>
<dbReference type="EMBL" id="JACHMH010000001">
    <property type="protein sequence ID" value="MBB4678793.1"/>
    <property type="molecule type" value="Genomic_DNA"/>
</dbReference>
<dbReference type="Proteomes" id="UP000533598">
    <property type="component" value="Unassembled WGS sequence"/>
</dbReference>
<name>A0A7W7CCV6_9PSEU</name>
<keyword evidence="1" id="KW-0472">Membrane</keyword>
<keyword evidence="1" id="KW-0812">Transmembrane</keyword>
<evidence type="ECO:0000256" key="1">
    <source>
        <dbReference type="SAM" id="Phobius"/>
    </source>
</evidence>
<proteinExistence type="predicted"/>
<sequence>MAFSPAQFNAVKTKVDKGIDDLEAQLAALRTAIRLQPQVAMMPEFLRDAIEWCAEQIYRTGHHICVTVKDIAVGIAAPLYFFAYSLEWLDVRGQATNVVGQLKPEAMPAVNSWAGSAAVSYKSHIKPQGDAANKIATIAEKTSAALAISAAAGLAFYAAIALLLAKVIAAVTTAVVLLGSAVLSLAGLVVFVGELGLTTGMISGLVTALVAFLGSQAQNLVSLKGEAIDNSFFPGGRWPDPFTGSYHDGSVSDGDADWSLNR</sequence>
<keyword evidence="3" id="KW-1185">Reference proteome</keyword>
<keyword evidence="1" id="KW-1133">Transmembrane helix</keyword>
<dbReference type="RefSeq" id="WP_185004623.1">
    <property type="nucleotide sequence ID" value="NZ_BAAAUI010000052.1"/>
</dbReference>
<protein>
    <submittedName>
        <fullName evidence="2">Uncharacterized protein</fullName>
    </submittedName>
</protein>
<feature type="transmembrane region" description="Helical" evidence="1">
    <location>
        <begin position="171"/>
        <end position="191"/>
    </location>
</feature>
<accession>A0A7W7CCV6</accession>
<organism evidence="2 3">
    <name type="scientific">Crossiella cryophila</name>
    <dbReference type="NCBI Taxonomy" id="43355"/>
    <lineage>
        <taxon>Bacteria</taxon>
        <taxon>Bacillati</taxon>
        <taxon>Actinomycetota</taxon>
        <taxon>Actinomycetes</taxon>
        <taxon>Pseudonocardiales</taxon>
        <taxon>Pseudonocardiaceae</taxon>
        <taxon>Crossiella</taxon>
    </lineage>
</organism>
<dbReference type="AlphaFoldDB" id="A0A7W7CCV6"/>